<organism evidence="2 3">
    <name type="scientific">Saprolegnia diclina (strain VS20)</name>
    <dbReference type="NCBI Taxonomy" id="1156394"/>
    <lineage>
        <taxon>Eukaryota</taxon>
        <taxon>Sar</taxon>
        <taxon>Stramenopiles</taxon>
        <taxon>Oomycota</taxon>
        <taxon>Saprolegniomycetes</taxon>
        <taxon>Saprolegniales</taxon>
        <taxon>Saprolegniaceae</taxon>
        <taxon>Saprolegnia</taxon>
    </lineage>
</organism>
<protein>
    <submittedName>
        <fullName evidence="2">Uncharacterized protein</fullName>
    </submittedName>
</protein>
<dbReference type="AlphaFoldDB" id="T0PJQ5"/>
<dbReference type="InParanoid" id="T0PJQ5"/>
<gene>
    <name evidence="2" type="ORF">SDRG_16515</name>
</gene>
<evidence type="ECO:0000313" key="3">
    <source>
        <dbReference type="Proteomes" id="UP000030762"/>
    </source>
</evidence>
<accession>T0PJQ5</accession>
<dbReference type="VEuPathDB" id="FungiDB:SDRG_16515"/>
<dbReference type="GeneID" id="19957242"/>
<sequence>MAATSATPATAMIAALLSITPDVSRDVASALWTLAVAAPDDDDDELGAPLPTGPDAPPSNGHCGNAQPYVCVFASTSMHWVERVNVHLPDER</sequence>
<evidence type="ECO:0000313" key="2">
    <source>
        <dbReference type="EMBL" id="EQC25619.1"/>
    </source>
</evidence>
<reference evidence="2 3" key="1">
    <citation type="submission" date="2012-04" db="EMBL/GenBank/DDBJ databases">
        <title>The Genome Sequence of Saprolegnia declina VS20.</title>
        <authorList>
            <consortium name="The Broad Institute Genome Sequencing Platform"/>
            <person name="Russ C."/>
            <person name="Nusbaum C."/>
            <person name="Tyler B."/>
            <person name="van West P."/>
            <person name="Dieguez-Uribeondo J."/>
            <person name="de Bruijn I."/>
            <person name="Tripathy S."/>
            <person name="Jiang R."/>
            <person name="Young S.K."/>
            <person name="Zeng Q."/>
            <person name="Gargeya S."/>
            <person name="Fitzgerald M."/>
            <person name="Haas B."/>
            <person name="Abouelleil A."/>
            <person name="Alvarado L."/>
            <person name="Arachchi H.M."/>
            <person name="Berlin A."/>
            <person name="Chapman S.B."/>
            <person name="Goldberg J."/>
            <person name="Griggs A."/>
            <person name="Gujja S."/>
            <person name="Hansen M."/>
            <person name="Howarth C."/>
            <person name="Imamovic A."/>
            <person name="Larimer J."/>
            <person name="McCowen C."/>
            <person name="Montmayeur A."/>
            <person name="Murphy C."/>
            <person name="Neiman D."/>
            <person name="Pearson M."/>
            <person name="Priest M."/>
            <person name="Roberts A."/>
            <person name="Saif S."/>
            <person name="Shea T."/>
            <person name="Sisk P."/>
            <person name="Sykes S."/>
            <person name="Wortman J."/>
            <person name="Nusbaum C."/>
            <person name="Birren B."/>
        </authorList>
    </citation>
    <scope>NUCLEOTIDE SEQUENCE [LARGE SCALE GENOMIC DNA]</scope>
    <source>
        <strain evidence="2 3">VS20</strain>
    </source>
</reference>
<dbReference type="EMBL" id="JH767264">
    <property type="protein sequence ID" value="EQC25619.1"/>
    <property type="molecule type" value="Genomic_DNA"/>
</dbReference>
<evidence type="ECO:0000256" key="1">
    <source>
        <dbReference type="SAM" id="MobiDB-lite"/>
    </source>
</evidence>
<dbReference type="RefSeq" id="XP_008620951.1">
    <property type="nucleotide sequence ID" value="XM_008622729.1"/>
</dbReference>
<feature type="region of interest" description="Disordered" evidence="1">
    <location>
        <begin position="40"/>
        <end position="61"/>
    </location>
</feature>
<name>T0PJQ5_SAPDV</name>
<proteinExistence type="predicted"/>
<keyword evidence="3" id="KW-1185">Reference proteome</keyword>
<dbReference type="Proteomes" id="UP000030762">
    <property type="component" value="Unassembled WGS sequence"/>
</dbReference>